<evidence type="ECO:0000313" key="1">
    <source>
        <dbReference type="EMBL" id="KNZ59648.1"/>
    </source>
</evidence>
<dbReference type="VEuPathDB" id="FungiDB:VP01_1688g3"/>
<keyword evidence="2" id="KW-1185">Reference proteome</keyword>
<evidence type="ECO:0000313" key="2">
    <source>
        <dbReference type="Proteomes" id="UP000037035"/>
    </source>
</evidence>
<dbReference type="Proteomes" id="UP000037035">
    <property type="component" value="Unassembled WGS sequence"/>
</dbReference>
<accession>A0A0L6VFW2</accession>
<dbReference type="AlphaFoldDB" id="A0A0L6VFW2"/>
<sequence length="167" mass="19235">MLQIKLADEGVAAHIKYWVLEGNQEFQCTGGKGRVWCIKYNKSTIRCWEIIKKSIYSLMVPKIRSNSTHFLERQAAMPPYPASIVKRRQEMRRKDTEGRNDDVTKQLAAFNSQKSSTPHEINPTILSSNIRDPSFKCYSCFQQNHSSNRCSILSLDESVCHTTNPMY</sequence>
<name>A0A0L6VFW2_9BASI</name>
<gene>
    <name evidence="1" type="ORF">VP01_1688g3</name>
</gene>
<reference evidence="1 2" key="1">
    <citation type="submission" date="2015-08" db="EMBL/GenBank/DDBJ databases">
        <title>Next Generation Sequencing and Analysis of the Genome of Puccinia sorghi L Schw, the Causal Agent of Maize Common Rust.</title>
        <authorList>
            <person name="Rochi L."/>
            <person name="Burguener G."/>
            <person name="Darino M."/>
            <person name="Turjanski A."/>
            <person name="Kreff E."/>
            <person name="Dieguez M.J."/>
            <person name="Sacco F."/>
        </authorList>
    </citation>
    <scope>NUCLEOTIDE SEQUENCE [LARGE SCALE GENOMIC DNA]</scope>
    <source>
        <strain evidence="1 2">RO10H11247</strain>
    </source>
</reference>
<protein>
    <submittedName>
        <fullName evidence="1">Uncharacterized protein</fullName>
    </submittedName>
</protein>
<dbReference type="EMBL" id="LAVV01006490">
    <property type="protein sequence ID" value="KNZ59648.1"/>
    <property type="molecule type" value="Genomic_DNA"/>
</dbReference>
<comment type="caution">
    <text evidence="1">The sequence shown here is derived from an EMBL/GenBank/DDBJ whole genome shotgun (WGS) entry which is preliminary data.</text>
</comment>
<organism evidence="1 2">
    <name type="scientific">Puccinia sorghi</name>
    <dbReference type="NCBI Taxonomy" id="27349"/>
    <lineage>
        <taxon>Eukaryota</taxon>
        <taxon>Fungi</taxon>
        <taxon>Dikarya</taxon>
        <taxon>Basidiomycota</taxon>
        <taxon>Pucciniomycotina</taxon>
        <taxon>Pucciniomycetes</taxon>
        <taxon>Pucciniales</taxon>
        <taxon>Pucciniaceae</taxon>
        <taxon>Puccinia</taxon>
    </lineage>
</organism>
<proteinExistence type="predicted"/>